<name>A0A2P6QGT2_ROSCH</name>
<dbReference type="Gramene" id="PRQ33388">
    <property type="protein sequence ID" value="PRQ33388"/>
    <property type="gene ID" value="RchiOBHm_Chr5g0057031"/>
</dbReference>
<keyword evidence="1" id="KW-0812">Transmembrane</keyword>
<reference evidence="2 3" key="1">
    <citation type="journal article" date="2018" name="Nat. Genet.">
        <title>The Rosa genome provides new insights in the design of modern roses.</title>
        <authorList>
            <person name="Bendahmane M."/>
        </authorList>
    </citation>
    <scope>NUCLEOTIDE SEQUENCE [LARGE SCALE GENOMIC DNA]</scope>
    <source>
        <strain evidence="3">cv. Old Blush</strain>
    </source>
</reference>
<evidence type="ECO:0000256" key="1">
    <source>
        <dbReference type="SAM" id="Phobius"/>
    </source>
</evidence>
<proteinExistence type="predicted"/>
<dbReference type="AlphaFoldDB" id="A0A2P6QGT2"/>
<accession>A0A2P6QGT2</accession>
<dbReference type="Proteomes" id="UP000238479">
    <property type="component" value="Chromosome 5"/>
</dbReference>
<feature type="transmembrane region" description="Helical" evidence="1">
    <location>
        <begin position="66"/>
        <end position="87"/>
    </location>
</feature>
<keyword evidence="3" id="KW-1185">Reference proteome</keyword>
<evidence type="ECO:0000313" key="3">
    <source>
        <dbReference type="Proteomes" id="UP000238479"/>
    </source>
</evidence>
<keyword evidence="1" id="KW-1133">Transmembrane helix</keyword>
<evidence type="ECO:0000313" key="2">
    <source>
        <dbReference type="EMBL" id="PRQ33388.1"/>
    </source>
</evidence>
<sequence>MTILVIIPSQSTFALQLTKHSEIVFRSHSTFKNSLPNTQLLFLTASSEVLLLTAQQSQTKPNNAMLSILFSLFIFLFLGLFGFYQLLVGLGFAN</sequence>
<keyword evidence="1" id="KW-0472">Membrane</keyword>
<protein>
    <submittedName>
        <fullName evidence="2">Uncharacterized protein</fullName>
    </submittedName>
</protein>
<gene>
    <name evidence="2" type="ORF">RchiOBHm_Chr5g0057031</name>
</gene>
<dbReference type="EMBL" id="PDCK01000043">
    <property type="protein sequence ID" value="PRQ33388.1"/>
    <property type="molecule type" value="Genomic_DNA"/>
</dbReference>
<organism evidence="2 3">
    <name type="scientific">Rosa chinensis</name>
    <name type="common">China rose</name>
    <dbReference type="NCBI Taxonomy" id="74649"/>
    <lineage>
        <taxon>Eukaryota</taxon>
        <taxon>Viridiplantae</taxon>
        <taxon>Streptophyta</taxon>
        <taxon>Embryophyta</taxon>
        <taxon>Tracheophyta</taxon>
        <taxon>Spermatophyta</taxon>
        <taxon>Magnoliopsida</taxon>
        <taxon>eudicotyledons</taxon>
        <taxon>Gunneridae</taxon>
        <taxon>Pentapetalae</taxon>
        <taxon>rosids</taxon>
        <taxon>fabids</taxon>
        <taxon>Rosales</taxon>
        <taxon>Rosaceae</taxon>
        <taxon>Rosoideae</taxon>
        <taxon>Rosoideae incertae sedis</taxon>
        <taxon>Rosa</taxon>
    </lineage>
</organism>
<comment type="caution">
    <text evidence="2">The sequence shown here is derived from an EMBL/GenBank/DDBJ whole genome shotgun (WGS) entry which is preliminary data.</text>
</comment>